<dbReference type="KEGG" id="tet:TTHERM_00318870"/>
<feature type="region of interest" description="Disordered" evidence="2">
    <location>
        <begin position="308"/>
        <end position="327"/>
    </location>
</feature>
<feature type="compositionally biased region" description="Polar residues" evidence="2">
    <location>
        <begin position="308"/>
        <end position="322"/>
    </location>
</feature>
<keyword evidence="1" id="KW-0175">Coiled coil</keyword>
<protein>
    <submittedName>
        <fullName evidence="3">Uncharacterized protein</fullName>
    </submittedName>
</protein>
<evidence type="ECO:0000313" key="4">
    <source>
        <dbReference type="Proteomes" id="UP000009168"/>
    </source>
</evidence>
<accession>I7MG85</accession>
<evidence type="ECO:0000256" key="2">
    <source>
        <dbReference type="SAM" id="MobiDB-lite"/>
    </source>
</evidence>
<evidence type="ECO:0000256" key="1">
    <source>
        <dbReference type="SAM" id="Coils"/>
    </source>
</evidence>
<organism evidence="3 4">
    <name type="scientific">Tetrahymena thermophila (strain SB210)</name>
    <dbReference type="NCBI Taxonomy" id="312017"/>
    <lineage>
        <taxon>Eukaryota</taxon>
        <taxon>Sar</taxon>
        <taxon>Alveolata</taxon>
        <taxon>Ciliophora</taxon>
        <taxon>Intramacronucleata</taxon>
        <taxon>Oligohymenophorea</taxon>
        <taxon>Hymenostomatida</taxon>
        <taxon>Tetrahymenina</taxon>
        <taxon>Tetrahymenidae</taxon>
        <taxon>Tetrahymena</taxon>
    </lineage>
</organism>
<gene>
    <name evidence="3" type="ORF">TTHERM_00318870</name>
</gene>
<dbReference type="EMBL" id="GG662605">
    <property type="protein sequence ID" value="EAS01224.2"/>
    <property type="molecule type" value="Genomic_DNA"/>
</dbReference>
<dbReference type="GeneID" id="7823794"/>
<dbReference type="InParanoid" id="I7MG85"/>
<dbReference type="RefSeq" id="XP_001021469.2">
    <property type="nucleotide sequence ID" value="XM_001021469.2"/>
</dbReference>
<reference evidence="4" key="1">
    <citation type="journal article" date="2006" name="PLoS Biol.">
        <title>Macronuclear genome sequence of the ciliate Tetrahymena thermophila, a model eukaryote.</title>
        <authorList>
            <person name="Eisen J.A."/>
            <person name="Coyne R.S."/>
            <person name="Wu M."/>
            <person name="Wu D."/>
            <person name="Thiagarajan M."/>
            <person name="Wortman J.R."/>
            <person name="Badger J.H."/>
            <person name="Ren Q."/>
            <person name="Amedeo P."/>
            <person name="Jones K.M."/>
            <person name="Tallon L.J."/>
            <person name="Delcher A.L."/>
            <person name="Salzberg S.L."/>
            <person name="Silva J.C."/>
            <person name="Haas B.J."/>
            <person name="Majoros W.H."/>
            <person name="Farzad M."/>
            <person name="Carlton J.M."/>
            <person name="Smith R.K. Jr."/>
            <person name="Garg J."/>
            <person name="Pearlman R.E."/>
            <person name="Karrer K.M."/>
            <person name="Sun L."/>
            <person name="Manning G."/>
            <person name="Elde N.C."/>
            <person name="Turkewitz A.P."/>
            <person name="Asai D.J."/>
            <person name="Wilkes D.E."/>
            <person name="Wang Y."/>
            <person name="Cai H."/>
            <person name="Collins K."/>
            <person name="Stewart B.A."/>
            <person name="Lee S.R."/>
            <person name="Wilamowska K."/>
            <person name="Weinberg Z."/>
            <person name="Ruzzo W.L."/>
            <person name="Wloga D."/>
            <person name="Gaertig J."/>
            <person name="Frankel J."/>
            <person name="Tsao C.-C."/>
            <person name="Gorovsky M.A."/>
            <person name="Keeling P.J."/>
            <person name="Waller R.F."/>
            <person name="Patron N.J."/>
            <person name="Cherry J.M."/>
            <person name="Stover N.A."/>
            <person name="Krieger C.J."/>
            <person name="del Toro C."/>
            <person name="Ryder H.F."/>
            <person name="Williamson S.C."/>
            <person name="Barbeau R.A."/>
            <person name="Hamilton E.P."/>
            <person name="Orias E."/>
        </authorList>
    </citation>
    <scope>NUCLEOTIDE SEQUENCE [LARGE SCALE GENOMIC DNA]</scope>
    <source>
        <strain evidence="4">SB210</strain>
    </source>
</reference>
<feature type="coiled-coil region" evidence="1">
    <location>
        <begin position="84"/>
        <end position="118"/>
    </location>
</feature>
<dbReference type="Proteomes" id="UP000009168">
    <property type="component" value="Unassembled WGS sequence"/>
</dbReference>
<dbReference type="AlphaFoldDB" id="I7MG85"/>
<keyword evidence="4" id="KW-1185">Reference proteome</keyword>
<proteinExistence type="predicted"/>
<evidence type="ECO:0000313" key="3">
    <source>
        <dbReference type="EMBL" id="EAS01224.2"/>
    </source>
</evidence>
<sequence>MYNLYQHYNNNPKLNNQNDNRRALKVQYSLDFQNKHSQDQEYATYSQSLQNEKDSKFNFQKVQLNQNMDIELNIKPNQISHHLKRQYYERYKHLQNTKKEIQQKQEMENNILQKTEQAILSSKGQLNLSYMQNHQNDQNKIFSRGNLVKQIYQNQVNQSFNCIQNDQNEIKENKRRYIKDAQNNIKKDKNIEKNANNIETPQNLLKIEILNENKEMKKQQLKIEQQDKQIYKQFECDALERKCMTEFDERKKQKVLTDLGEKNGQYYQRNTLNLDEFKENIKEANSTYLLNNSNKFVSGRMINNFCNDSDSKNQGSQINNKNKSSDKPIKFVQQHYQKYKRPPVVFKQKRNEQNQSLERNKCNFQLNNSDCQIDKQIKNYSKNQRLLNQIDLKKITQQKPNFELKSLDFQVDLCQQSYRSIPTSDLSARESKIKDQILNKTRSNKYGLKKEQIISNNIQNFTKENSNEQNINNFLSIQFPNKTFSNATNDQNEDSLLLACRDKNQSIQSQNMLSMYNQGIRNYLNFESIQNMYNNGQITPIYVKPGSAKQKNASSRKSSKVRFAQEFKEGRIRSLTEQSQSKDDRVSINKILMDSFFGKKPANLLENIVINTQQNSALSNQYIHDDIQLENSENKNREEEQFKFIQRNILVKSFNEL</sequence>
<name>I7MG85_TETTS</name>